<evidence type="ECO:0000313" key="2">
    <source>
        <dbReference type="Proteomes" id="UP000245698"/>
    </source>
</evidence>
<dbReference type="EMBL" id="FUIG01000046">
    <property type="protein sequence ID" value="SJM33897.1"/>
    <property type="molecule type" value="Genomic_DNA"/>
</dbReference>
<accession>A0A2P9AS33</accession>
<keyword evidence="2" id="KW-1185">Reference proteome</keyword>
<protein>
    <submittedName>
        <fullName evidence="1">Uncharacterized protein</fullName>
    </submittedName>
</protein>
<reference evidence="2" key="1">
    <citation type="submission" date="2016-12" db="EMBL/GenBank/DDBJ databases">
        <authorList>
            <person name="Brunel B."/>
        </authorList>
    </citation>
    <scope>NUCLEOTIDE SEQUENCE [LARGE SCALE GENOMIC DNA]</scope>
</reference>
<name>A0A2P9AS33_9HYPH</name>
<gene>
    <name evidence="1" type="ORF">BQ8482_380080</name>
</gene>
<proteinExistence type="predicted"/>
<dbReference type="Proteomes" id="UP000245698">
    <property type="component" value="Unassembled WGS sequence"/>
</dbReference>
<evidence type="ECO:0000313" key="1">
    <source>
        <dbReference type="EMBL" id="SJM33897.1"/>
    </source>
</evidence>
<dbReference type="AlphaFoldDB" id="A0A2P9AS33"/>
<organism evidence="1 2">
    <name type="scientific">Mesorhizobium delmotii</name>
    <dbReference type="NCBI Taxonomy" id="1631247"/>
    <lineage>
        <taxon>Bacteria</taxon>
        <taxon>Pseudomonadati</taxon>
        <taxon>Pseudomonadota</taxon>
        <taxon>Alphaproteobacteria</taxon>
        <taxon>Hyphomicrobiales</taxon>
        <taxon>Phyllobacteriaceae</taxon>
        <taxon>Mesorhizobium</taxon>
    </lineage>
</organism>
<sequence length="46" mass="5343">MLGLWTPCGPDSGYELTETYWRDCILLARRRNRCRAWGVGRRGGRS</sequence>